<dbReference type="Proteomes" id="UP000014760">
    <property type="component" value="Unassembled WGS sequence"/>
</dbReference>
<keyword evidence="3" id="KW-1185">Reference proteome</keyword>
<dbReference type="OrthoDB" id="6051470at2759"/>
<dbReference type="OMA" id="NENPPHE"/>
<dbReference type="EMBL" id="AMQN01015188">
    <property type="status" value="NOT_ANNOTATED_CDS"/>
    <property type="molecule type" value="Genomic_DNA"/>
</dbReference>
<organism evidence="1">
    <name type="scientific">Capitella teleta</name>
    <name type="common">Polychaete worm</name>
    <dbReference type="NCBI Taxonomy" id="283909"/>
    <lineage>
        <taxon>Eukaryota</taxon>
        <taxon>Metazoa</taxon>
        <taxon>Spiralia</taxon>
        <taxon>Lophotrochozoa</taxon>
        <taxon>Annelida</taxon>
        <taxon>Polychaeta</taxon>
        <taxon>Sedentaria</taxon>
        <taxon>Scolecida</taxon>
        <taxon>Capitellidae</taxon>
        <taxon>Capitella</taxon>
    </lineage>
</organism>
<gene>
    <name evidence="1" type="ORF">CAPTEDRAFT_189647</name>
</gene>
<dbReference type="AlphaFoldDB" id="R7T695"/>
<protein>
    <submittedName>
        <fullName evidence="1 2">Uncharacterized protein</fullName>
    </submittedName>
</protein>
<evidence type="ECO:0000313" key="2">
    <source>
        <dbReference type="EnsemblMetazoa" id="CapteP189647"/>
    </source>
</evidence>
<reference evidence="3" key="1">
    <citation type="submission" date="2012-12" db="EMBL/GenBank/DDBJ databases">
        <authorList>
            <person name="Hellsten U."/>
            <person name="Grimwood J."/>
            <person name="Chapman J.A."/>
            <person name="Shapiro H."/>
            <person name="Aerts A."/>
            <person name="Otillar R.P."/>
            <person name="Terry A.Y."/>
            <person name="Boore J.L."/>
            <person name="Simakov O."/>
            <person name="Marletaz F."/>
            <person name="Cho S.-J."/>
            <person name="Edsinger-Gonzales E."/>
            <person name="Havlak P."/>
            <person name="Kuo D.-H."/>
            <person name="Larsson T."/>
            <person name="Lv J."/>
            <person name="Arendt D."/>
            <person name="Savage R."/>
            <person name="Osoegawa K."/>
            <person name="de Jong P."/>
            <person name="Lindberg D.R."/>
            <person name="Seaver E.C."/>
            <person name="Weisblat D.A."/>
            <person name="Putnam N.H."/>
            <person name="Grigoriev I.V."/>
            <person name="Rokhsar D.S."/>
        </authorList>
    </citation>
    <scope>NUCLEOTIDE SEQUENCE</scope>
    <source>
        <strain evidence="3">I ESC-2004</strain>
    </source>
</reference>
<evidence type="ECO:0000313" key="3">
    <source>
        <dbReference type="Proteomes" id="UP000014760"/>
    </source>
</evidence>
<name>R7T695_CAPTE</name>
<dbReference type="EnsemblMetazoa" id="CapteT189647">
    <property type="protein sequence ID" value="CapteP189647"/>
    <property type="gene ID" value="CapteG189647"/>
</dbReference>
<reference evidence="2" key="3">
    <citation type="submission" date="2015-06" db="UniProtKB">
        <authorList>
            <consortium name="EnsemblMetazoa"/>
        </authorList>
    </citation>
    <scope>IDENTIFICATION</scope>
</reference>
<dbReference type="HOGENOM" id="CLU_638184_0_0_1"/>
<accession>R7T695</accession>
<dbReference type="EMBL" id="KB311692">
    <property type="protein sequence ID" value="ELT88788.1"/>
    <property type="molecule type" value="Genomic_DNA"/>
</dbReference>
<reference evidence="1 3" key="2">
    <citation type="journal article" date="2013" name="Nature">
        <title>Insights into bilaterian evolution from three spiralian genomes.</title>
        <authorList>
            <person name="Simakov O."/>
            <person name="Marletaz F."/>
            <person name="Cho S.J."/>
            <person name="Edsinger-Gonzales E."/>
            <person name="Havlak P."/>
            <person name="Hellsten U."/>
            <person name="Kuo D.H."/>
            <person name="Larsson T."/>
            <person name="Lv J."/>
            <person name="Arendt D."/>
            <person name="Savage R."/>
            <person name="Osoegawa K."/>
            <person name="de Jong P."/>
            <person name="Grimwood J."/>
            <person name="Chapman J.A."/>
            <person name="Shapiro H."/>
            <person name="Aerts A."/>
            <person name="Otillar R.P."/>
            <person name="Terry A.Y."/>
            <person name="Boore J.L."/>
            <person name="Grigoriev I.V."/>
            <person name="Lindberg D.R."/>
            <person name="Seaver E.C."/>
            <person name="Weisblat D.A."/>
            <person name="Putnam N.H."/>
            <person name="Rokhsar D.S."/>
        </authorList>
    </citation>
    <scope>NUCLEOTIDE SEQUENCE</scope>
    <source>
        <strain evidence="1 3">I ESC-2004</strain>
    </source>
</reference>
<evidence type="ECO:0000313" key="1">
    <source>
        <dbReference type="EMBL" id="ELT88788.1"/>
    </source>
</evidence>
<proteinExistence type="predicted"/>
<sequence>MGCGSSNSSNSTPVRRFHLPAVTPLLIPHNTSVYTPVLPITNHADFVDSDDDPPSYEPQLSRHVSHILVEPDSDDFQLYSAPYDVTPPEPSSPPPPYTVLPDDHCVSGPLWPSIWSSNHDGSALSPDEISRHNQNHAFSYTSYWKVWKGKVYDTCALYNHFRPKIEALIELDASLANKRWRLEKNPKHIIINLPSCGIKKVERNHVMETYLVANLRNISATKKQEKWTRDLSELKNSLSESGDQAGRDVRIICERELSRMHNNTTAEDISNESYFRLPCGVQDDNLRKYLNNRKTFNFDIDEHGYAWTPPIEKQNLIGDHICLKEYLRVWLDNWQCFALAIDGEASWEVIPLDIAKNDQTTQLQEEIHMSRAQRSDLWNIDSMEHRRDSIADYFVFTYGYDRLYIAGFLQWSRIMEMSAIHFKRLSEEHF</sequence>